<gene>
    <name evidence="1" type="ORF">F1B92_04315</name>
</gene>
<reference evidence="1 2" key="2">
    <citation type="submission" date="2020-03" db="EMBL/GenBank/DDBJ databases">
        <title>Campylobacter portucalensis sp. nov., a new species of Campylobacter isolated from the reproductive tract of bulls.</title>
        <authorList>
            <person name="Silva M.F."/>
            <person name="Pereira G."/>
            <person name="Carneiro C."/>
            <person name="Hemphill A."/>
            <person name="Mateus L."/>
            <person name="Lopes-Da-Costa L."/>
            <person name="Silva E."/>
        </authorList>
    </citation>
    <scope>NUCLEOTIDE SEQUENCE [LARGE SCALE GENOMIC DNA]</scope>
    <source>
        <strain evidence="1 2">FMV-PI01</strain>
    </source>
</reference>
<dbReference type="RefSeq" id="WP_154570676.1">
    <property type="nucleotide sequence ID" value="NZ_VWSJ01000012.1"/>
</dbReference>
<sequence>MIKKGLVDGRTLERLEDEAASISDMKAISTGDPLFLEQANIERVLKKEEMLYKHFIADIEDSEDRISSNIKNIQQAIKDNLSYENAKEQILAYDSENFKCSLYNNNKTLENFEILKDDKSEYIKITQTKMSEIFNKKYKRYHSLFRPRT</sequence>
<evidence type="ECO:0000313" key="1">
    <source>
        <dbReference type="EMBL" id="MSN96410.1"/>
    </source>
</evidence>
<proteinExistence type="predicted"/>
<organism evidence="1 2">
    <name type="scientific">Campylobacter portucalensis</name>
    <dbReference type="NCBI Taxonomy" id="2608384"/>
    <lineage>
        <taxon>Bacteria</taxon>
        <taxon>Pseudomonadati</taxon>
        <taxon>Campylobacterota</taxon>
        <taxon>Epsilonproteobacteria</taxon>
        <taxon>Campylobacterales</taxon>
        <taxon>Campylobacteraceae</taxon>
        <taxon>Campylobacter</taxon>
    </lineage>
</organism>
<comment type="caution">
    <text evidence="1">The sequence shown here is derived from an EMBL/GenBank/DDBJ whole genome shotgun (WGS) entry which is preliminary data.</text>
</comment>
<reference evidence="1 2" key="1">
    <citation type="submission" date="2019-09" db="EMBL/GenBank/DDBJ databases">
        <authorList>
            <person name="Silva M."/>
            <person name="Pereira G."/>
            <person name="Lopes-Da-Costa L."/>
            <person name="Silva E."/>
        </authorList>
    </citation>
    <scope>NUCLEOTIDE SEQUENCE [LARGE SCALE GENOMIC DNA]</scope>
    <source>
        <strain evidence="1 2">FMV-PI01</strain>
    </source>
</reference>
<accession>A0A6L5WGV4</accession>
<protein>
    <submittedName>
        <fullName evidence="1">Uncharacterized protein</fullName>
    </submittedName>
</protein>
<dbReference type="Proteomes" id="UP000476338">
    <property type="component" value="Unassembled WGS sequence"/>
</dbReference>
<dbReference type="AlphaFoldDB" id="A0A6L5WGV4"/>
<dbReference type="EMBL" id="VWSJ01000012">
    <property type="protein sequence ID" value="MSN96410.1"/>
    <property type="molecule type" value="Genomic_DNA"/>
</dbReference>
<keyword evidence="2" id="KW-1185">Reference proteome</keyword>
<evidence type="ECO:0000313" key="2">
    <source>
        <dbReference type="Proteomes" id="UP000476338"/>
    </source>
</evidence>
<name>A0A6L5WGV4_9BACT</name>